<organism evidence="16 17">
    <name type="scientific">Microdochium trichocladiopsis</name>
    <dbReference type="NCBI Taxonomy" id="1682393"/>
    <lineage>
        <taxon>Eukaryota</taxon>
        <taxon>Fungi</taxon>
        <taxon>Dikarya</taxon>
        <taxon>Ascomycota</taxon>
        <taxon>Pezizomycotina</taxon>
        <taxon>Sordariomycetes</taxon>
        <taxon>Xylariomycetidae</taxon>
        <taxon>Xylariales</taxon>
        <taxon>Microdochiaceae</taxon>
        <taxon>Microdochium</taxon>
    </lineage>
</organism>
<evidence type="ECO:0000313" key="16">
    <source>
        <dbReference type="EMBL" id="KAH7040621.1"/>
    </source>
</evidence>
<dbReference type="GO" id="GO:0006302">
    <property type="term" value="P:double-strand break repair"/>
    <property type="evidence" value="ECO:0007669"/>
    <property type="project" value="TreeGrafter"/>
</dbReference>
<reference evidence="16" key="1">
    <citation type="journal article" date="2021" name="Nat. Commun.">
        <title>Genetic determinants of endophytism in the Arabidopsis root mycobiome.</title>
        <authorList>
            <person name="Mesny F."/>
            <person name="Miyauchi S."/>
            <person name="Thiergart T."/>
            <person name="Pickel B."/>
            <person name="Atanasova L."/>
            <person name="Karlsson M."/>
            <person name="Huettel B."/>
            <person name="Barry K.W."/>
            <person name="Haridas S."/>
            <person name="Chen C."/>
            <person name="Bauer D."/>
            <person name="Andreopoulos W."/>
            <person name="Pangilinan J."/>
            <person name="LaButti K."/>
            <person name="Riley R."/>
            <person name="Lipzen A."/>
            <person name="Clum A."/>
            <person name="Drula E."/>
            <person name="Henrissat B."/>
            <person name="Kohler A."/>
            <person name="Grigoriev I.V."/>
            <person name="Martin F.M."/>
            <person name="Hacquard S."/>
        </authorList>
    </citation>
    <scope>NUCLEOTIDE SEQUENCE</scope>
    <source>
        <strain evidence="16">MPI-CAGE-CH-0230</strain>
    </source>
</reference>
<keyword evidence="7" id="KW-0227">DNA damage</keyword>
<dbReference type="Pfam" id="PF02732">
    <property type="entry name" value="ERCC4"/>
    <property type="match status" value="1"/>
</dbReference>
<dbReference type="GO" id="GO:0008821">
    <property type="term" value="F:crossover junction DNA endonuclease activity"/>
    <property type="evidence" value="ECO:0007669"/>
    <property type="project" value="TreeGrafter"/>
</dbReference>
<evidence type="ECO:0000259" key="15">
    <source>
        <dbReference type="SMART" id="SM00891"/>
    </source>
</evidence>
<dbReference type="GO" id="GO:0031297">
    <property type="term" value="P:replication fork processing"/>
    <property type="evidence" value="ECO:0007669"/>
    <property type="project" value="TreeGrafter"/>
</dbReference>
<evidence type="ECO:0000256" key="10">
    <source>
        <dbReference type="ARBA" id="ARBA00023172"/>
    </source>
</evidence>
<keyword evidence="4" id="KW-0540">Nuclease</keyword>
<dbReference type="AlphaFoldDB" id="A0A9P8YJL7"/>
<dbReference type="GO" id="GO:0046872">
    <property type="term" value="F:metal ion binding"/>
    <property type="evidence" value="ECO:0007669"/>
    <property type="project" value="UniProtKB-KW"/>
</dbReference>
<keyword evidence="9" id="KW-0460">Magnesium</keyword>
<comment type="cofactor">
    <cofactor evidence="1">
        <name>Mg(2+)</name>
        <dbReference type="ChEBI" id="CHEBI:18420"/>
    </cofactor>
</comment>
<evidence type="ECO:0000256" key="11">
    <source>
        <dbReference type="ARBA" id="ARBA00023204"/>
    </source>
</evidence>
<dbReference type="PANTHER" id="PTHR21077">
    <property type="entry name" value="EME1 PROTEIN"/>
    <property type="match status" value="1"/>
</dbReference>
<dbReference type="GO" id="GO:0048476">
    <property type="term" value="C:Holliday junction resolvase complex"/>
    <property type="evidence" value="ECO:0007669"/>
    <property type="project" value="InterPro"/>
</dbReference>
<feature type="region of interest" description="Disordered" evidence="14">
    <location>
        <begin position="138"/>
        <end position="251"/>
    </location>
</feature>
<keyword evidence="5" id="KW-0479">Metal-binding</keyword>
<dbReference type="Gene3D" id="3.40.50.10130">
    <property type="match status" value="1"/>
</dbReference>
<feature type="domain" description="ERCC4" evidence="15">
    <location>
        <begin position="426"/>
        <end position="688"/>
    </location>
</feature>
<dbReference type="FunFam" id="1.10.150.670:FF:000004">
    <property type="entry name" value="Crossover junction endonuclease EME1"/>
    <property type="match status" value="1"/>
</dbReference>
<evidence type="ECO:0000256" key="7">
    <source>
        <dbReference type="ARBA" id="ARBA00022763"/>
    </source>
</evidence>
<keyword evidence="11" id="KW-0234">DNA repair</keyword>
<evidence type="ECO:0000256" key="3">
    <source>
        <dbReference type="ARBA" id="ARBA00005313"/>
    </source>
</evidence>
<dbReference type="Proteomes" id="UP000756346">
    <property type="component" value="Unassembled WGS sequence"/>
</dbReference>
<feature type="compositionally biased region" description="Basic and acidic residues" evidence="14">
    <location>
        <begin position="365"/>
        <end position="400"/>
    </location>
</feature>
<name>A0A9P8YJL7_9PEZI</name>
<dbReference type="GO" id="GO:0031573">
    <property type="term" value="P:mitotic intra-S DNA damage checkpoint signaling"/>
    <property type="evidence" value="ECO:0007669"/>
    <property type="project" value="TreeGrafter"/>
</dbReference>
<evidence type="ECO:0000313" key="17">
    <source>
        <dbReference type="Proteomes" id="UP000756346"/>
    </source>
</evidence>
<dbReference type="GO" id="GO:0000712">
    <property type="term" value="P:resolution of meiotic recombination intermediates"/>
    <property type="evidence" value="ECO:0007669"/>
    <property type="project" value="TreeGrafter"/>
</dbReference>
<evidence type="ECO:0000256" key="2">
    <source>
        <dbReference type="ARBA" id="ARBA00004123"/>
    </source>
</evidence>
<evidence type="ECO:0000256" key="5">
    <source>
        <dbReference type="ARBA" id="ARBA00022723"/>
    </source>
</evidence>
<protein>
    <submittedName>
        <fullName evidence="16">ERCC4 domain-containing protein</fullName>
    </submittedName>
</protein>
<feature type="compositionally biased region" description="Low complexity" evidence="14">
    <location>
        <begin position="145"/>
        <end position="161"/>
    </location>
</feature>
<evidence type="ECO:0000256" key="14">
    <source>
        <dbReference type="SAM" id="MobiDB-lite"/>
    </source>
</evidence>
<keyword evidence="12" id="KW-0539">Nucleus</keyword>
<evidence type="ECO:0000256" key="12">
    <source>
        <dbReference type="ARBA" id="ARBA00023242"/>
    </source>
</evidence>
<proteinExistence type="inferred from homology"/>
<dbReference type="SMART" id="SM00891">
    <property type="entry name" value="ERCC4"/>
    <property type="match status" value="1"/>
</dbReference>
<dbReference type="OrthoDB" id="343092at2759"/>
<comment type="subcellular location">
    <subcellularLocation>
        <location evidence="2">Nucleus</location>
    </subcellularLocation>
</comment>
<evidence type="ECO:0000256" key="9">
    <source>
        <dbReference type="ARBA" id="ARBA00022842"/>
    </source>
</evidence>
<dbReference type="GO" id="GO:0003677">
    <property type="term" value="F:DNA binding"/>
    <property type="evidence" value="ECO:0007669"/>
    <property type="project" value="InterPro"/>
</dbReference>
<comment type="caution">
    <text evidence="16">The sequence shown here is derived from an EMBL/GenBank/DDBJ whole genome shotgun (WGS) entry which is preliminary data.</text>
</comment>
<dbReference type="Gene3D" id="1.10.150.670">
    <property type="entry name" value="Crossover junction endonuclease EME1, DNA-binding domain"/>
    <property type="match status" value="1"/>
</dbReference>
<gene>
    <name evidence="16" type="ORF">B0I36DRAFT_311121</name>
</gene>
<feature type="region of interest" description="Disordered" evidence="14">
    <location>
        <begin position="557"/>
        <end position="579"/>
    </location>
</feature>
<comment type="similarity">
    <text evidence="3">Belongs to the EME1/MMS4 family.</text>
</comment>
<dbReference type="GO" id="GO:0005634">
    <property type="term" value="C:nucleus"/>
    <property type="evidence" value="ECO:0007669"/>
    <property type="project" value="UniProtKB-SubCell"/>
</dbReference>
<keyword evidence="17" id="KW-1185">Reference proteome</keyword>
<accession>A0A9P8YJL7</accession>
<keyword evidence="13" id="KW-0469">Meiosis</keyword>
<evidence type="ECO:0000256" key="1">
    <source>
        <dbReference type="ARBA" id="ARBA00001946"/>
    </source>
</evidence>
<feature type="compositionally biased region" description="Low complexity" evidence="14">
    <location>
        <begin position="238"/>
        <end position="251"/>
    </location>
</feature>
<sequence length="735" mass="79908">MWTINDSFGALRSPLLFSIDARLVSMPVEVIDLLSSSPIAGNADLHQPQHSAASASVDDTVPSAQSIQVTANVQSSLQFSDFPLISSSLPDVQQPAPLPNGAVRTRDAEILFLSDDFDSTGDLEVQITRRPHLNTAVRRTRSEATRTSTGATTGSATTTSAQIISPMKHSATTSRHRQAVEDFVSSDPFATSPPKISSGQKPEVAPDLVPTLSSDPFSSPPRTSSNAWERRTDSSTRAGLAANSGSGVSGASLARKTVDTIDLSSDLDDGRPPAAKTSSKGKGKELAAWDPISSSMPEMRSRGLSSPEQTTSPRTAITLESASESDSDGLPDLADVDFSRVEPQFTLSESPPPKRSRPKPTAVPKKNDGNKELEKAAKAKAREAEKERKRLEREQAKSLKATEKLKQKALEEVNKKRTNHKISTPEMIVDLPTSLRAPLKLQIETLLGDLGVDYQAYHSATDNVVKWRRKVSAVYDLEEAIWRDIPPRILPEEHVLAILEAPEFVKLALGTGDETLESHIARVRATAPNAAVIYIIEGLNAWMRKNRNVRNRQYIDNVRSQENEAGPSQPRKRKAQSQEYIDGDSVEDALLSLQVIHGALIHQTGAMVETAQWVSIFTQHISTVPYRRAQAESADAGFCMEAGQVRTGQDSKDTYIRMLQEIARITAPIAYGIASEYPSLRQLIDGLEANGPLALAECRKSANQDGAFSDRKIGPAVSKRVHKIFTGRDPGSTDV</sequence>
<keyword evidence="6" id="KW-0255">Endonuclease</keyword>
<feature type="region of interest" description="Disordered" evidence="14">
    <location>
        <begin position="344"/>
        <end position="400"/>
    </location>
</feature>
<evidence type="ECO:0000256" key="13">
    <source>
        <dbReference type="ARBA" id="ARBA00023254"/>
    </source>
</evidence>
<dbReference type="PANTHER" id="PTHR21077:SF5">
    <property type="entry name" value="CROSSOVER JUNCTION ENDONUCLEASE MMS4"/>
    <property type="match status" value="1"/>
</dbReference>
<dbReference type="CDD" id="cd20085">
    <property type="entry name" value="XPF_nuclease_Mms4"/>
    <property type="match status" value="1"/>
</dbReference>
<dbReference type="InterPro" id="IPR033310">
    <property type="entry name" value="Mms4/EME1/EME2"/>
</dbReference>
<dbReference type="InterPro" id="IPR047521">
    <property type="entry name" value="XPF_nuclease_EME1_ascomycetes"/>
</dbReference>
<dbReference type="RefSeq" id="XP_046018676.1">
    <property type="nucleotide sequence ID" value="XM_046152333.1"/>
</dbReference>
<evidence type="ECO:0000256" key="4">
    <source>
        <dbReference type="ARBA" id="ARBA00022722"/>
    </source>
</evidence>
<keyword evidence="10" id="KW-0233">DNA recombination</keyword>
<dbReference type="EMBL" id="JAGTJQ010000001">
    <property type="protein sequence ID" value="KAH7040621.1"/>
    <property type="molecule type" value="Genomic_DNA"/>
</dbReference>
<keyword evidence="8" id="KW-0378">Hydrolase</keyword>
<dbReference type="InterPro" id="IPR006166">
    <property type="entry name" value="ERCC4_domain"/>
</dbReference>
<dbReference type="GeneID" id="70181879"/>
<evidence type="ECO:0000256" key="6">
    <source>
        <dbReference type="ARBA" id="ARBA00022759"/>
    </source>
</evidence>
<feature type="region of interest" description="Disordered" evidence="14">
    <location>
        <begin position="263"/>
        <end position="314"/>
    </location>
</feature>
<evidence type="ECO:0000256" key="8">
    <source>
        <dbReference type="ARBA" id="ARBA00022801"/>
    </source>
</evidence>
<dbReference type="InterPro" id="IPR042530">
    <property type="entry name" value="EME1/EME2_C"/>
</dbReference>
<feature type="compositionally biased region" description="Polar residues" evidence="14">
    <location>
        <begin position="211"/>
        <end position="227"/>
    </location>
</feature>
<feature type="compositionally biased region" description="Polar residues" evidence="14">
    <location>
        <begin position="303"/>
        <end position="314"/>
    </location>
</feature>